<dbReference type="STRING" id="930991.A0A0D0EA15"/>
<dbReference type="Proteomes" id="UP000054538">
    <property type="component" value="Unassembled WGS sequence"/>
</dbReference>
<feature type="compositionally biased region" description="Pro residues" evidence="5">
    <location>
        <begin position="74"/>
        <end position="88"/>
    </location>
</feature>
<feature type="transmembrane region" description="Helical" evidence="6">
    <location>
        <begin position="168"/>
        <end position="191"/>
    </location>
</feature>
<reference evidence="7 8" key="1">
    <citation type="submission" date="2014-04" db="EMBL/GenBank/DDBJ databases">
        <authorList>
            <consortium name="DOE Joint Genome Institute"/>
            <person name="Kuo A."/>
            <person name="Kohler A."/>
            <person name="Jargeat P."/>
            <person name="Nagy L.G."/>
            <person name="Floudas D."/>
            <person name="Copeland A."/>
            <person name="Barry K.W."/>
            <person name="Cichocki N."/>
            <person name="Veneault-Fourrey C."/>
            <person name="LaButti K."/>
            <person name="Lindquist E.A."/>
            <person name="Lipzen A."/>
            <person name="Lundell T."/>
            <person name="Morin E."/>
            <person name="Murat C."/>
            <person name="Sun H."/>
            <person name="Tunlid A."/>
            <person name="Henrissat B."/>
            <person name="Grigoriev I.V."/>
            <person name="Hibbett D.S."/>
            <person name="Martin F."/>
            <person name="Nordberg H.P."/>
            <person name="Cantor M.N."/>
            <person name="Hua S.X."/>
        </authorList>
    </citation>
    <scope>NUCLEOTIDE SEQUENCE [LARGE SCALE GENOMIC DNA]</scope>
    <source>
        <strain evidence="7 8">Ve08.2h10</strain>
    </source>
</reference>
<dbReference type="InParanoid" id="A0A0D0EA15"/>
<feature type="compositionally biased region" description="Low complexity" evidence="5">
    <location>
        <begin position="258"/>
        <end position="268"/>
    </location>
</feature>
<feature type="region of interest" description="Disordered" evidence="5">
    <location>
        <begin position="1"/>
        <end position="93"/>
    </location>
</feature>
<keyword evidence="3 6" id="KW-1133">Transmembrane helix</keyword>
<dbReference type="GO" id="GO:0016020">
    <property type="term" value="C:membrane"/>
    <property type="evidence" value="ECO:0007669"/>
    <property type="project" value="UniProtKB-SubCell"/>
</dbReference>
<proteinExistence type="predicted"/>
<name>A0A0D0EA15_9AGAM</name>
<feature type="region of interest" description="Disordered" evidence="5">
    <location>
        <begin position="355"/>
        <end position="443"/>
    </location>
</feature>
<evidence type="ECO:0000256" key="6">
    <source>
        <dbReference type="SAM" id="Phobius"/>
    </source>
</evidence>
<evidence type="ECO:0000256" key="4">
    <source>
        <dbReference type="ARBA" id="ARBA00023136"/>
    </source>
</evidence>
<sequence length="443" mass="45996">MSSSGLVTTITSSDNDSSTTSTSAQSTSLPTTTTSTTTPLSTSAQPSTTTSSSLSTTSPIPASTAPPTSNTPQSPTPSPPSSSDPPQPYSTNIDIPATTVLASTTIFITTTNSEGQVMTSTPLVVTEVFTTVGSGGVTTTVTQAVVNPTLAPNSANAGGSSFLRNTGAVVGVFVVVGLAAASIMLWILFAVRRRQGMRRIEQDTAVEAAVAAAGFNRVPLDDDNEDGGARPPYMRSHFSLEMGRRGGSFGLGSGGSGSLPTSGRPPSGASDVLAVHGFNPYADYPVEHQASDHVKGYLPVRTASPPPGAERPTPLGAGTDEFGSARDRRSSFGHTPTYSVGSFEPLLANYAQNVSEHGAPRPPTPPHDARRVVNTSSQPPHNALPRDSNGYYSDGSADDRLDPGMNRRRSSNSGSIHVRDNEDYSRPVLTIRNIPDGQSQHSL</sequence>
<keyword evidence="4 6" id="KW-0472">Membrane</keyword>
<dbReference type="GO" id="GO:0071944">
    <property type="term" value="C:cell periphery"/>
    <property type="evidence" value="ECO:0007669"/>
    <property type="project" value="UniProtKB-ARBA"/>
</dbReference>
<keyword evidence="8" id="KW-1185">Reference proteome</keyword>
<evidence type="ECO:0000313" key="7">
    <source>
        <dbReference type="EMBL" id="KIK96270.1"/>
    </source>
</evidence>
<dbReference type="AlphaFoldDB" id="A0A0D0EA15"/>
<evidence type="ECO:0000256" key="2">
    <source>
        <dbReference type="ARBA" id="ARBA00022692"/>
    </source>
</evidence>
<feature type="region of interest" description="Disordered" evidence="5">
    <location>
        <begin position="249"/>
        <end position="271"/>
    </location>
</feature>
<dbReference type="HOGENOM" id="CLU_036215_0_0_1"/>
<feature type="region of interest" description="Disordered" evidence="5">
    <location>
        <begin position="298"/>
        <end position="339"/>
    </location>
</feature>
<accession>A0A0D0EA15</accession>
<keyword evidence="2 6" id="KW-0812">Transmembrane</keyword>
<dbReference type="EMBL" id="KN824995">
    <property type="protein sequence ID" value="KIK96270.1"/>
    <property type="molecule type" value="Genomic_DNA"/>
</dbReference>
<protein>
    <submittedName>
        <fullName evidence="7">Uncharacterized protein</fullName>
    </submittedName>
</protein>
<organism evidence="7 8">
    <name type="scientific">Paxillus rubicundulus Ve08.2h10</name>
    <dbReference type="NCBI Taxonomy" id="930991"/>
    <lineage>
        <taxon>Eukaryota</taxon>
        <taxon>Fungi</taxon>
        <taxon>Dikarya</taxon>
        <taxon>Basidiomycota</taxon>
        <taxon>Agaricomycotina</taxon>
        <taxon>Agaricomycetes</taxon>
        <taxon>Agaricomycetidae</taxon>
        <taxon>Boletales</taxon>
        <taxon>Paxilineae</taxon>
        <taxon>Paxillaceae</taxon>
        <taxon>Paxillus</taxon>
    </lineage>
</organism>
<reference evidence="8" key="2">
    <citation type="submission" date="2015-01" db="EMBL/GenBank/DDBJ databases">
        <title>Evolutionary Origins and Diversification of the Mycorrhizal Mutualists.</title>
        <authorList>
            <consortium name="DOE Joint Genome Institute"/>
            <consortium name="Mycorrhizal Genomics Consortium"/>
            <person name="Kohler A."/>
            <person name="Kuo A."/>
            <person name="Nagy L.G."/>
            <person name="Floudas D."/>
            <person name="Copeland A."/>
            <person name="Barry K.W."/>
            <person name="Cichocki N."/>
            <person name="Veneault-Fourrey C."/>
            <person name="LaButti K."/>
            <person name="Lindquist E.A."/>
            <person name="Lipzen A."/>
            <person name="Lundell T."/>
            <person name="Morin E."/>
            <person name="Murat C."/>
            <person name="Riley R."/>
            <person name="Ohm R."/>
            <person name="Sun H."/>
            <person name="Tunlid A."/>
            <person name="Henrissat B."/>
            <person name="Grigoriev I.V."/>
            <person name="Hibbett D.S."/>
            <person name="Martin F."/>
        </authorList>
    </citation>
    <scope>NUCLEOTIDE SEQUENCE [LARGE SCALE GENOMIC DNA]</scope>
    <source>
        <strain evidence="8">Ve08.2h10</strain>
    </source>
</reference>
<evidence type="ECO:0000256" key="5">
    <source>
        <dbReference type="SAM" id="MobiDB-lite"/>
    </source>
</evidence>
<evidence type="ECO:0000256" key="1">
    <source>
        <dbReference type="ARBA" id="ARBA00004167"/>
    </source>
</evidence>
<dbReference type="InterPro" id="IPR051694">
    <property type="entry name" value="Immunoregulatory_rcpt-like"/>
</dbReference>
<comment type="subcellular location">
    <subcellularLocation>
        <location evidence="1">Membrane</location>
        <topology evidence="1">Single-pass membrane protein</topology>
    </subcellularLocation>
</comment>
<dbReference type="PANTHER" id="PTHR15549">
    <property type="entry name" value="PAIRED IMMUNOGLOBULIN-LIKE TYPE 2 RECEPTOR"/>
    <property type="match status" value="1"/>
</dbReference>
<evidence type="ECO:0000313" key="8">
    <source>
        <dbReference type="Proteomes" id="UP000054538"/>
    </source>
</evidence>
<evidence type="ECO:0000256" key="3">
    <source>
        <dbReference type="ARBA" id="ARBA00022989"/>
    </source>
</evidence>
<dbReference type="OrthoDB" id="3256702at2759"/>
<feature type="compositionally biased region" description="Low complexity" evidence="5">
    <location>
        <begin position="8"/>
        <end position="73"/>
    </location>
</feature>
<gene>
    <name evidence="7" type="ORF">PAXRUDRAFT_319722</name>
</gene>